<sequence>MKFTPARQLVAAALVAAVLAYAGASFAYGGLPRLPALAGATLLLIAVVDVLLAVTLRPRIKRKPGTEPVDALPAARAVALAKASSMAGSIMGGVWLGLLGYLLPIRDSVQAAGEDTTAAVIGLISAVALVAAGLWLEHCLRNPDDPDEPYDDEDS</sequence>
<organism evidence="2 3">
    <name type="scientific">Saccharopolyspora gregorii</name>
    <dbReference type="NCBI Taxonomy" id="33914"/>
    <lineage>
        <taxon>Bacteria</taxon>
        <taxon>Bacillati</taxon>
        <taxon>Actinomycetota</taxon>
        <taxon>Actinomycetes</taxon>
        <taxon>Pseudonocardiales</taxon>
        <taxon>Pseudonocardiaceae</taxon>
        <taxon>Saccharopolyspora</taxon>
    </lineage>
</organism>
<dbReference type="EMBL" id="BAAAYK010000038">
    <property type="protein sequence ID" value="GAA3363694.1"/>
    <property type="molecule type" value="Genomic_DNA"/>
</dbReference>
<keyword evidence="1" id="KW-1133">Transmembrane helix</keyword>
<keyword evidence="1" id="KW-0812">Transmembrane</keyword>
<keyword evidence="1" id="KW-0472">Membrane</keyword>
<dbReference type="RefSeq" id="WP_258349317.1">
    <property type="nucleotide sequence ID" value="NZ_BAAAYK010000038.1"/>
</dbReference>
<protein>
    <submittedName>
        <fullName evidence="2">DUF3180 domain-containing protein</fullName>
    </submittedName>
</protein>
<name>A0ABP6RYR9_9PSEU</name>
<dbReference type="Proteomes" id="UP001500483">
    <property type="component" value="Unassembled WGS sequence"/>
</dbReference>
<evidence type="ECO:0000313" key="3">
    <source>
        <dbReference type="Proteomes" id="UP001500483"/>
    </source>
</evidence>
<gene>
    <name evidence="2" type="ORF">GCM10020366_56610</name>
</gene>
<reference evidence="3" key="1">
    <citation type="journal article" date="2019" name="Int. J. Syst. Evol. Microbiol.">
        <title>The Global Catalogue of Microorganisms (GCM) 10K type strain sequencing project: providing services to taxonomists for standard genome sequencing and annotation.</title>
        <authorList>
            <consortium name="The Broad Institute Genomics Platform"/>
            <consortium name="The Broad Institute Genome Sequencing Center for Infectious Disease"/>
            <person name="Wu L."/>
            <person name="Ma J."/>
        </authorList>
    </citation>
    <scope>NUCLEOTIDE SEQUENCE [LARGE SCALE GENOMIC DNA]</scope>
    <source>
        <strain evidence="3">JCM 9687</strain>
    </source>
</reference>
<evidence type="ECO:0000256" key="1">
    <source>
        <dbReference type="SAM" id="Phobius"/>
    </source>
</evidence>
<evidence type="ECO:0000313" key="2">
    <source>
        <dbReference type="EMBL" id="GAA3363694.1"/>
    </source>
</evidence>
<keyword evidence="3" id="KW-1185">Reference proteome</keyword>
<comment type="caution">
    <text evidence="2">The sequence shown here is derived from an EMBL/GenBank/DDBJ whole genome shotgun (WGS) entry which is preliminary data.</text>
</comment>
<feature type="transmembrane region" description="Helical" evidence="1">
    <location>
        <begin position="37"/>
        <end position="56"/>
    </location>
</feature>
<accession>A0ABP6RYR9</accession>
<feature type="transmembrane region" description="Helical" evidence="1">
    <location>
        <begin position="77"/>
        <end position="98"/>
    </location>
</feature>
<feature type="transmembrane region" description="Helical" evidence="1">
    <location>
        <begin position="118"/>
        <end position="136"/>
    </location>
</feature>
<dbReference type="InterPro" id="IPR021517">
    <property type="entry name" value="DUF3180"/>
</dbReference>
<dbReference type="Pfam" id="PF11377">
    <property type="entry name" value="DUF3180"/>
    <property type="match status" value="1"/>
</dbReference>
<proteinExistence type="predicted"/>